<dbReference type="InterPro" id="IPR050078">
    <property type="entry name" value="Ribosomal_L11_MeTrfase_PrmA"/>
</dbReference>
<protein>
    <recommendedName>
        <fullName evidence="6">Ribosomal protein L11 methyltransferase</fullName>
        <shortName evidence="6">L11 Mtase</shortName>
        <ecNumber evidence="6">2.1.1.-</ecNumber>
    </recommendedName>
</protein>
<dbReference type="CDD" id="cd02440">
    <property type="entry name" value="AdoMet_MTases"/>
    <property type="match status" value="1"/>
</dbReference>
<reference evidence="8" key="1">
    <citation type="submission" date="2015-08" db="EMBL/GenBank/DDBJ databases">
        <authorList>
            <person name="Varghese N."/>
        </authorList>
    </citation>
    <scope>NUCLEOTIDE SEQUENCE [LARGE SCALE GENOMIC DNA]</scope>
    <source>
        <strain evidence="8">DSM 17901</strain>
    </source>
</reference>
<keyword evidence="8" id="KW-1185">Reference proteome</keyword>
<dbReference type="PIRSF" id="PIRSF000401">
    <property type="entry name" value="RPL11_MTase"/>
    <property type="match status" value="1"/>
</dbReference>
<dbReference type="HAMAP" id="MF_00735">
    <property type="entry name" value="Methyltr_PrmA"/>
    <property type="match status" value="1"/>
</dbReference>
<sequence length="298" mass="32003">MAWQQATIEAESSVAEALADALMEAGALSAAIEDAFAGTEREEPIFGEPGEPVDRMWRQSRLIALFDEAVDVGLPIAAAANACRIAMPAYQVERIEEQDWVRMTQSQFEPIRISDRLFITPTWHVSPDPSAINLELDPGLAFGTGSHPTTRLCLQWLDENIQGGETVLDYGCGSGILAIAALKLGALRAVGVDIDPQAVRASVDNAAQNGVSAQFCLPDETPDLKADVVLANILANPLRLLGGLLASHVRPGGRIVLSGILAEQAEELSALYATWFDMDAPVFDEGWTRLSGIRREAA</sequence>
<proteinExistence type="inferred from homology"/>
<feature type="binding site" evidence="6">
    <location>
        <position position="193"/>
    </location>
    <ligand>
        <name>S-adenosyl-L-methionine</name>
        <dbReference type="ChEBI" id="CHEBI:59789"/>
    </ligand>
</feature>
<dbReference type="NCBIfam" id="TIGR00406">
    <property type="entry name" value="prmA"/>
    <property type="match status" value="1"/>
</dbReference>
<evidence type="ECO:0000256" key="5">
    <source>
        <dbReference type="ARBA" id="ARBA00022691"/>
    </source>
</evidence>
<dbReference type="InterPro" id="IPR004498">
    <property type="entry name" value="Ribosomal_PrmA_MeTrfase"/>
</dbReference>
<dbReference type="Proteomes" id="UP000243535">
    <property type="component" value="Unassembled WGS sequence"/>
</dbReference>
<feature type="binding site" evidence="6">
    <location>
        <position position="150"/>
    </location>
    <ligand>
        <name>S-adenosyl-L-methionine</name>
        <dbReference type="ChEBI" id="CHEBI:59789"/>
    </ligand>
</feature>
<feature type="binding site" evidence="6">
    <location>
        <position position="171"/>
    </location>
    <ligand>
        <name>S-adenosyl-L-methionine</name>
        <dbReference type="ChEBI" id="CHEBI:59789"/>
    </ligand>
</feature>
<keyword evidence="3 6" id="KW-0489">Methyltransferase</keyword>
<dbReference type="OrthoDB" id="9785995at2"/>
<dbReference type="Gene3D" id="3.40.50.150">
    <property type="entry name" value="Vaccinia Virus protein VP39"/>
    <property type="match status" value="1"/>
</dbReference>
<dbReference type="EMBL" id="CYHA01000005">
    <property type="protein sequence ID" value="CUA85229.1"/>
    <property type="molecule type" value="Genomic_DNA"/>
</dbReference>
<dbReference type="GO" id="GO:0016279">
    <property type="term" value="F:protein-lysine N-methyltransferase activity"/>
    <property type="evidence" value="ECO:0007669"/>
    <property type="project" value="TreeGrafter"/>
</dbReference>
<evidence type="ECO:0000256" key="1">
    <source>
        <dbReference type="ARBA" id="ARBA00009741"/>
    </source>
</evidence>
<name>A0A0K6H3C6_9NEIS</name>
<dbReference type="RefSeq" id="WP_055434218.1">
    <property type="nucleotide sequence ID" value="NZ_CYHA01000005.1"/>
</dbReference>
<dbReference type="EC" id="2.1.1.-" evidence="6"/>
<dbReference type="AlphaFoldDB" id="A0A0K6H3C6"/>
<dbReference type="SUPFAM" id="SSF53335">
    <property type="entry name" value="S-adenosyl-L-methionine-dependent methyltransferases"/>
    <property type="match status" value="1"/>
</dbReference>
<dbReference type="GO" id="GO:0005840">
    <property type="term" value="C:ribosome"/>
    <property type="evidence" value="ECO:0007669"/>
    <property type="project" value="UniProtKB-KW"/>
</dbReference>
<keyword evidence="2 6" id="KW-0963">Cytoplasm</keyword>
<feature type="binding site" evidence="6">
    <location>
        <position position="232"/>
    </location>
    <ligand>
        <name>S-adenosyl-L-methionine</name>
        <dbReference type="ChEBI" id="CHEBI:59789"/>
    </ligand>
</feature>
<dbReference type="InterPro" id="IPR029063">
    <property type="entry name" value="SAM-dependent_MTases_sf"/>
</dbReference>
<evidence type="ECO:0000256" key="2">
    <source>
        <dbReference type="ARBA" id="ARBA00022490"/>
    </source>
</evidence>
<evidence type="ECO:0000313" key="8">
    <source>
        <dbReference type="Proteomes" id="UP000243535"/>
    </source>
</evidence>
<keyword evidence="4 6" id="KW-0808">Transferase</keyword>
<comment type="similarity">
    <text evidence="1 6">Belongs to the methyltransferase superfamily. PrmA family.</text>
</comment>
<comment type="catalytic activity">
    <reaction evidence="6">
        <text>L-lysyl-[protein] + 3 S-adenosyl-L-methionine = N(6),N(6),N(6)-trimethyl-L-lysyl-[protein] + 3 S-adenosyl-L-homocysteine + 3 H(+)</text>
        <dbReference type="Rhea" id="RHEA:54192"/>
        <dbReference type="Rhea" id="RHEA-COMP:9752"/>
        <dbReference type="Rhea" id="RHEA-COMP:13826"/>
        <dbReference type="ChEBI" id="CHEBI:15378"/>
        <dbReference type="ChEBI" id="CHEBI:29969"/>
        <dbReference type="ChEBI" id="CHEBI:57856"/>
        <dbReference type="ChEBI" id="CHEBI:59789"/>
        <dbReference type="ChEBI" id="CHEBI:61961"/>
    </reaction>
</comment>
<organism evidence="7 8">
    <name type="scientific">Gulbenkiania indica</name>
    <dbReference type="NCBI Taxonomy" id="375574"/>
    <lineage>
        <taxon>Bacteria</taxon>
        <taxon>Pseudomonadati</taxon>
        <taxon>Pseudomonadota</taxon>
        <taxon>Betaproteobacteria</taxon>
        <taxon>Neisseriales</taxon>
        <taxon>Chromobacteriaceae</taxon>
        <taxon>Gulbenkiania</taxon>
    </lineage>
</organism>
<evidence type="ECO:0000256" key="6">
    <source>
        <dbReference type="HAMAP-Rule" id="MF_00735"/>
    </source>
</evidence>
<dbReference type="STRING" id="375574.GCA_001418035_02100"/>
<evidence type="ECO:0000313" key="7">
    <source>
        <dbReference type="EMBL" id="CUA85229.1"/>
    </source>
</evidence>
<dbReference type="GO" id="GO:0005829">
    <property type="term" value="C:cytosol"/>
    <property type="evidence" value="ECO:0007669"/>
    <property type="project" value="TreeGrafter"/>
</dbReference>
<evidence type="ECO:0000256" key="4">
    <source>
        <dbReference type="ARBA" id="ARBA00022679"/>
    </source>
</evidence>
<comment type="function">
    <text evidence="6">Methylates ribosomal protein L11.</text>
</comment>
<dbReference type="PANTHER" id="PTHR43648:SF1">
    <property type="entry name" value="ELECTRON TRANSFER FLAVOPROTEIN BETA SUBUNIT LYSINE METHYLTRANSFERASE"/>
    <property type="match status" value="1"/>
</dbReference>
<keyword evidence="7" id="KW-0687">Ribonucleoprotein</keyword>
<keyword evidence="5 6" id="KW-0949">S-adenosyl-L-methionine</keyword>
<evidence type="ECO:0000256" key="3">
    <source>
        <dbReference type="ARBA" id="ARBA00022603"/>
    </source>
</evidence>
<dbReference type="GO" id="GO:0032259">
    <property type="term" value="P:methylation"/>
    <property type="evidence" value="ECO:0007669"/>
    <property type="project" value="UniProtKB-KW"/>
</dbReference>
<keyword evidence="7" id="KW-0689">Ribosomal protein</keyword>
<comment type="subcellular location">
    <subcellularLocation>
        <location evidence="6">Cytoplasm</location>
    </subcellularLocation>
</comment>
<dbReference type="PANTHER" id="PTHR43648">
    <property type="entry name" value="ELECTRON TRANSFER FLAVOPROTEIN BETA SUBUNIT LYSINE METHYLTRANSFERASE"/>
    <property type="match status" value="1"/>
</dbReference>
<gene>
    <name evidence="6" type="primary">prmA</name>
    <name evidence="7" type="ORF">Ga0061063_2315</name>
</gene>
<dbReference type="Pfam" id="PF06325">
    <property type="entry name" value="PrmA"/>
    <property type="match status" value="1"/>
</dbReference>
<accession>A0A0K6H3C6</accession>